<reference evidence="3" key="1">
    <citation type="submission" date="2025-08" db="UniProtKB">
        <authorList>
            <consortium name="RefSeq"/>
        </authorList>
    </citation>
    <scope>IDENTIFICATION</scope>
    <source>
        <tissue evidence="3">Blood</tissue>
    </source>
</reference>
<feature type="compositionally biased region" description="Basic residues" evidence="1">
    <location>
        <begin position="173"/>
        <end position="184"/>
    </location>
</feature>
<dbReference type="Proteomes" id="UP001652583">
    <property type="component" value="Chromosome A1"/>
</dbReference>
<keyword evidence="2" id="KW-1185">Reference proteome</keyword>
<protein>
    <submittedName>
        <fullName evidence="3">Uncharacterized protein LOC128315880</fullName>
    </submittedName>
</protein>
<dbReference type="GeneID" id="128315880"/>
<sequence>MKKTSLDLQKPTARSTVPGAPKELNSIKLTHRGCIACPVTGSSSKFSAEAGRAQKLGPGGWGRVGAPGRQAASPPGAPSLAGAPDTKAGPRAGSPLREEPPDSRRRALTPSRRRRQLPGRAGCATRPAASPGKRGRRARFLLGFLRLGPSSSPAAGVSGRHGSRAGPAGLGQRQHHHVAARRRPPPTWIQREREGRCSPLPSPSTPLGPKFRESGDPAPRCGRDPRGVLRAFPEDFSFSRDRGPFAADVSHQHHRHLNLLGNTRARTPGFGTREIPNSIHFWPTSKVVCGRGAVPKVTDPSAHLTTVQSGQSHTDKIPDS</sequence>
<name>A0ABM3Q6R8_ACIJB</name>
<evidence type="ECO:0000313" key="3">
    <source>
        <dbReference type="RefSeq" id="XP_053079611.1"/>
    </source>
</evidence>
<dbReference type="RefSeq" id="XP_053079611.1">
    <property type="nucleotide sequence ID" value="XM_053223636.1"/>
</dbReference>
<feature type="compositionally biased region" description="Basic and acidic residues" evidence="1">
    <location>
        <begin position="210"/>
        <end position="222"/>
    </location>
</feature>
<feature type="region of interest" description="Disordered" evidence="1">
    <location>
        <begin position="1"/>
        <end position="24"/>
    </location>
</feature>
<organism evidence="2 3">
    <name type="scientific">Acinonyx jubatus</name>
    <name type="common">Cheetah</name>
    <dbReference type="NCBI Taxonomy" id="32536"/>
    <lineage>
        <taxon>Eukaryota</taxon>
        <taxon>Metazoa</taxon>
        <taxon>Chordata</taxon>
        <taxon>Craniata</taxon>
        <taxon>Vertebrata</taxon>
        <taxon>Euteleostomi</taxon>
        <taxon>Mammalia</taxon>
        <taxon>Eutheria</taxon>
        <taxon>Laurasiatheria</taxon>
        <taxon>Carnivora</taxon>
        <taxon>Feliformia</taxon>
        <taxon>Felidae</taxon>
        <taxon>Felinae</taxon>
        <taxon>Acinonyx</taxon>
    </lineage>
</organism>
<feature type="compositionally biased region" description="Basic and acidic residues" evidence="1">
    <location>
        <begin position="96"/>
        <end position="105"/>
    </location>
</feature>
<feature type="compositionally biased region" description="Low complexity" evidence="1">
    <location>
        <begin position="140"/>
        <end position="158"/>
    </location>
</feature>
<accession>A0ABM3Q6R8</accession>
<evidence type="ECO:0000313" key="2">
    <source>
        <dbReference type="Proteomes" id="UP001652583"/>
    </source>
</evidence>
<proteinExistence type="predicted"/>
<gene>
    <name evidence="3" type="primary">LOC128315880</name>
</gene>
<feature type="region of interest" description="Disordered" evidence="1">
    <location>
        <begin position="38"/>
        <end position="222"/>
    </location>
</feature>
<evidence type="ECO:0000256" key="1">
    <source>
        <dbReference type="SAM" id="MobiDB-lite"/>
    </source>
</evidence>
<feature type="compositionally biased region" description="Low complexity" evidence="1">
    <location>
        <begin position="66"/>
        <end position="84"/>
    </location>
</feature>